<organism evidence="3 4">
    <name type="scientific">Virgisporangium aliadipatigenens</name>
    <dbReference type="NCBI Taxonomy" id="741659"/>
    <lineage>
        <taxon>Bacteria</taxon>
        <taxon>Bacillati</taxon>
        <taxon>Actinomycetota</taxon>
        <taxon>Actinomycetes</taxon>
        <taxon>Micromonosporales</taxon>
        <taxon>Micromonosporaceae</taxon>
        <taxon>Virgisporangium</taxon>
    </lineage>
</organism>
<dbReference type="SUPFAM" id="SSF52402">
    <property type="entry name" value="Adenine nucleotide alpha hydrolases-like"/>
    <property type="match status" value="2"/>
</dbReference>
<dbReference type="InterPro" id="IPR006016">
    <property type="entry name" value="UspA"/>
</dbReference>
<dbReference type="EMBL" id="BOPF01000019">
    <property type="protein sequence ID" value="GIJ48131.1"/>
    <property type="molecule type" value="Genomic_DNA"/>
</dbReference>
<dbReference type="Gene3D" id="3.40.50.620">
    <property type="entry name" value="HUPs"/>
    <property type="match status" value="2"/>
</dbReference>
<dbReference type="Proteomes" id="UP000619260">
    <property type="component" value="Unassembled WGS sequence"/>
</dbReference>
<evidence type="ECO:0000313" key="4">
    <source>
        <dbReference type="Proteomes" id="UP000619260"/>
    </source>
</evidence>
<reference evidence="3" key="1">
    <citation type="submission" date="2021-01" db="EMBL/GenBank/DDBJ databases">
        <title>Whole genome shotgun sequence of Virgisporangium aliadipatigenens NBRC 105644.</title>
        <authorList>
            <person name="Komaki H."/>
            <person name="Tamura T."/>
        </authorList>
    </citation>
    <scope>NUCLEOTIDE SEQUENCE</scope>
    <source>
        <strain evidence="3">NBRC 105644</strain>
    </source>
</reference>
<proteinExistence type="inferred from homology"/>
<dbReference type="PANTHER" id="PTHR46268:SF6">
    <property type="entry name" value="UNIVERSAL STRESS PROTEIN UP12"/>
    <property type="match status" value="1"/>
</dbReference>
<dbReference type="InterPro" id="IPR014729">
    <property type="entry name" value="Rossmann-like_a/b/a_fold"/>
</dbReference>
<dbReference type="RefSeq" id="WP_203901630.1">
    <property type="nucleotide sequence ID" value="NZ_BOPF01000019.1"/>
</dbReference>
<comment type="similarity">
    <text evidence="1">Belongs to the universal stress protein A family.</text>
</comment>
<protein>
    <submittedName>
        <fullName evidence="3">Universal stress protein</fullName>
    </submittedName>
</protein>
<dbReference type="InterPro" id="IPR006015">
    <property type="entry name" value="Universal_stress_UspA"/>
</dbReference>
<accession>A0A8J4DSF7</accession>
<name>A0A8J4DSF7_9ACTN</name>
<gene>
    <name evidence="3" type="ORF">Val02_50170</name>
</gene>
<dbReference type="PANTHER" id="PTHR46268">
    <property type="entry name" value="STRESS RESPONSE PROTEIN NHAX"/>
    <property type="match status" value="1"/>
</dbReference>
<feature type="domain" description="UspA" evidence="2">
    <location>
        <begin position="153"/>
        <end position="291"/>
    </location>
</feature>
<evidence type="ECO:0000259" key="2">
    <source>
        <dbReference type="Pfam" id="PF00582"/>
    </source>
</evidence>
<feature type="domain" description="UspA" evidence="2">
    <location>
        <begin position="5"/>
        <end position="140"/>
    </location>
</feature>
<comment type="caution">
    <text evidence="3">The sequence shown here is derived from an EMBL/GenBank/DDBJ whole genome shotgun (WGS) entry which is preliminary data.</text>
</comment>
<evidence type="ECO:0000256" key="1">
    <source>
        <dbReference type="ARBA" id="ARBA00008791"/>
    </source>
</evidence>
<dbReference type="PRINTS" id="PR01438">
    <property type="entry name" value="UNVRSLSTRESS"/>
</dbReference>
<dbReference type="AlphaFoldDB" id="A0A8J4DSF7"/>
<dbReference type="Pfam" id="PF00582">
    <property type="entry name" value="Usp"/>
    <property type="match status" value="2"/>
</dbReference>
<keyword evidence="4" id="KW-1185">Reference proteome</keyword>
<evidence type="ECO:0000313" key="3">
    <source>
        <dbReference type="EMBL" id="GIJ48131.1"/>
    </source>
</evidence>
<sequence>MGRNEVIVGIDGDKTHRAALYWAADEATRRGVGLRIIHAYLSEWPDTDLALRRAARALEPLAEEVLAAAVNDIHAYTPDLPVTAAVERSGPASALIGAADPGDLLVVGSRHDAAGLTATLLGSTAQQVALHSTTSVAVVRGRDDTVGTDATGPVVVGVDGSAASRTALGVAFEAAAARGARLSIVRAFRPGSPPWPRDVAPSLLRDVTTTRAAHLKELGLAAAAWSEKFPDVGVDMFVLPGYAAEVLDDATGNAQLVVVGSRGHGGFAGLLLGSVGLHLIHHADCPVLIAR</sequence>